<dbReference type="AlphaFoldDB" id="A0A6N2C2H1"/>
<name>A0A6N2C2H1_SOLCI</name>
<dbReference type="EMBL" id="RXGB01000960">
    <property type="protein sequence ID" value="TMX00996.1"/>
    <property type="molecule type" value="Genomic_DNA"/>
</dbReference>
<gene>
    <name evidence="1" type="ORF">EJD97_025438</name>
</gene>
<protein>
    <recommendedName>
        <fullName evidence="2">Gag-pol polyprotein</fullName>
    </recommendedName>
</protein>
<evidence type="ECO:0000313" key="1">
    <source>
        <dbReference type="EMBL" id="TMX00996.1"/>
    </source>
</evidence>
<sequence>MNTQRNTTQRLELEISNAGAPPCDYQSDIRDILVQMAQDITTQDQSATIQAQAMTPHANREVGPRANQEVSTMASRLRDFTQINPPILCGSKVEEDLQEFIDEVHKILLSMGLSTSEKAELSTYKIKDVDQAWKI</sequence>
<accession>A0A6N2C2H1</accession>
<organism evidence="1">
    <name type="scientific">Solanum chilense</name>
    <name type="common">Tomato</name>
    <name type="synonym">Lycopersicon chilense</name>
    <dbReference type="NCBI Taxonomy" id="4083"/>
    <lineage>
        <taxon>Eukaryota</taxon>
        <taxon>Viridiplantae</taxon>
        <taxon>Streptophyta</taxon>
        <taxon>Embryophyta</taxon>
        <taxon>Tracheophyta</taxon>
        <taxon>Spermatophyta</taxon>
        <taxon>Magnoliopsida</taxon>
        <taxon>eudicotyledons</taxon>
        <taxon>Gunneridae</taxon>
        <taxon>Pentapetalae</taxon>
        <taxon>asterids</taxon>
        <taxon>lamiids</taxon>
        <taxon>Solanales</taxon>
        <taxon>Solanaceae</taxon>
        <taxon>Solanoideae</taxon>
        <taxon>Solaneae</taxon>
        <taxon>Solanum</taxon>
        <taxon>Solanum subgen. Lycopersicon</taxon>
    </lineage>
</organism>
<evidence type="ECO:0008006" key="2">
    <source>
        <dbReference type="Google" id="ProtNLM"/>
    </source>
</evidence>
<comment type="caution">
    <text evidence="1">The sequence shown here is derived from an EMBL/GenBank/DDBJ whole genome shotgun (WGS) entry which is preliminary data.</text>
</comment>
<reference evidence="1" key="1">
    <citation type="submission" date="2019-05" db="EMBL/GenBank/DDBJ databases">
        <title>The de novo reference genome and transcriptome assemblies of the wild tomato species Solanum chilense.</title>
        <authorList>
            <person name="Stam R."/>
            <person name="Nosenko T."/>
            <person name="Hoerger A.C."/>
            <person name="Stephan W."/>
            <person name="Seidel M.A."/>
            <person name="Kuhn J.M.M."/>
            <person name="Haberer G."/>
            <person name="Tellier A."/>
        </authorList>
    </citation>
    <scope>NUCLEOTIDE SEQUENCE</scope>
    <source>
        <tissue evidence="1">Mature leaves</tissue>
    </source>
</reference>
<proteinExistence type="predicted"/>